<organism evidence="1 2">
    <name type="scientific">Nemania bipapillata</name>
    <dbReference type="NCBI Taxonomy" id="110536"/>
    <lineage>
        <taxon>Eukaryota</taxon>
        <taxon>Fungi</taxon>
        <taxon>Dikarya</taxon>
        <taxon>Ascomycota</taxon>
        <taxon>Pezizomycotina</taxon>
        <taxon>Sordariomycetes</taxon>
        <taxon>Xylariomycetidae</taxon>
        <taxon>Xylariales</taxon>
        <taxon>Xylariaceae</taxon>
        <taxon>Nemania</taxon>
    </lineage>
</organism>
<dbReference type="Proteomes" id="UP001153334">
    <property type="component" value="Unassembled WGS sequence"/>
</dbReference>
<sequence length="283" mass="31810">MQNATMQPDKRTTIQDTEQRAETDERCDTNDPPEDANLNAASAQDPHLPDEDSRADICPLLLSAKKPLTVFPEFLLSRTFAQDVKAFKSEIREAASRGEFSQLFPQHIARKLVQHSFTEIIPEPHFISLRTFMQILDAQYADDIASPGQDVARWAMVNGILALAGRFKTAAGAEEDMSPITLSFYRNATLVLHQLIGQTPSLISAQAMLIMAMFARGIPDIETFIMLTSNASNQLELLEKTWSLTIPVVSLWQKEEFIRTYRFASQLSQEARRVMTQGIEAHI</sequence>
<accession>A0ACC2J0A2</accession>
<protein>
    <submittedName>
        <fullName evidence="1">Uncharacterized protein</fullName>
    </submittedName>
</protein>
<evidence type="ECO:0000313" key="1">
    <source>
        <dbReference type="EMBL" id="KAJ8120876.1"/>
    </source>
</evidence>
<evidence type="ECO:0000313" key="2">
    <source>
        <dbReference type="Proteomes" id="UP001153334"/>
    </source>
</evidence>
<dbReference type="EMBL" id="JAPESX010000525">
    <property type="protein sequence ID" value="KAJ8120876.1"/>
    <property type="molecule type" value="Genomic_DNA"/>
</dbReference>
<gene>
    <name evidence="1" type="ORF">ONZ43_g2530</name>
</gene>
<name>A0ACC2J0A2_9PEZI</name>
<comment type="caution">
    <text evidence="1">The sequence shown here is derived from an EMBL/GenBank/DDBJ whole genome shotgun (WGS) entry which is preliminary data.</text>
</comment>
<proteinExistence type="predicted"/>
<keyword evidence="2" id="KW-1185">Reference proteome</keyword>
<reference evidence="1" key="1">
    <citation type="submission" date="2022-11" db="EMBL/GenBank/DDBJ databases">
        <title>Genome Sequence of Nemania bipapillata.</title>
        <authorList>
            <person name="Buettner E."/>
        </authorList>
    </citation>
    <scope>NUCLEOTIDE SEQUENCE</scope>
    <source>
        <strain evidence="1">CP14</strain>
    </source>
</reference>